<dbReference type="SMART" id="SM01139">
    <property type="entry name" value="Drf_FH3"/>
    <property type="match status" value="1"/>
</dbReference>
<dbReference type="SMART" id="SM01140">
    <property type="entry name" value="Drf_GBD"/>
    <property type="match status" value="1"/>
</dbReference>
<feature type="compositionally biased region" description="Basic and acidic residues" evidence="2">
    <location>
        <begin position="1137"/>
        <end position="1153"/>
    </location>
</feature>
<dbReference type="InterPro" id="IPR014768">
    <property type="entry name" value="GBD/FH3_dom"/>
</dbReference>
<feature type="coiled-coil region" evidence="1">
    <location>
        <begin position="1042"/>
        <end position="1098"/>
    </location>
</feature>
<dbReference type="SUPFAM" id="SSF101447">
    <property type="entry name" value="Formin homology 2 domain (FH2 domain)"/>
    <property type="match status" value="2"/>
</dbReference>
<dbReference type="SUPFAM" id="SSF48371">
    <property type="entry name" value="ARM repeat"/>
    <property type="match status" value="1"/>
</dbReference>
<dbReference type="GO" id="GO:0003779">
    <property type="term" value="F:actin binding"/>
    <property type="evidence" value="ECO:0007669"/>
    <property type="project" value="InterPro"/>
</dbReference>
<evidence type="ECO:0000256" key="2">
    <source>
        <dbReference type="SAM" id="MobiDB-lite"/>
    </source>
</evidence>
<dbReference type="Gene3D" id="1.20.58.2220">
    <property type="entry name" value="Formin, FH2 domain"/>
    <property type="match status" value="1"/>
</dbReference>
<dbReference type="InterPro" id="IPR015425">
    <property type="entry name" value="FH2_Formin"/>
</dbReference>
<evidence type="ECO:0000259" key="3">
    <source>
        <dbReference type="PROSITE" id="PS51232"/>
    </source>
</evidence>
<dbReference type="GO" id="GO:0030036">
    <property type="term" value="P:actin cytoskeleton organization"/>
    <property type="evidence" value="ECO:0007669"/>
    <property type="project" value="InterPro"/>
</dbReference>
<dbReference type="PROSITE" id="PS51232">
    <property type="entry name" value="GBD_FH3"/>
    <property type="match status" value="1"/>
</dbReference>
<proteinExistence type="predicted"/>
<dbReference type="PANTHER" id="PTHR46345:SF8">
    <property type="entry name" value="FORMIN 3, ISOFORM B"/>
    <property type="match status" value="1"/>
</dbReference>
<feature type="region of interest" description="Disordered" evidence="2">
    <location>
        <begin position="459"/>
        <end position="600"/>
    </location>
</feature>
<organism evidence="5">
    <name type="scientific">Timema genevievae</name>
    <name type="common">Walking stick</name>
    <dbReference type="NCBI Taxonomy" id="629358"/>
    <lineage>
        <taxon>Eukaryota</taxon>
        <taxon>Metazoa</taxon>
        <taxon>Ecdysozoa</taxon>
        <taxon>Arthropoda</taxon>
        <taxon>Hexapoda</taxon>
        <taxon>Insecta</taxon>
        <taxon>Pterygota</taxon>
        <taxon>Neoptera</taxon>
        <taxon>Polyneoptera</taxon>
        <taxon>Phasmatodea</taxon>
        <taxon>Timematodea</taxon>
        <taxon>Timematoidea</taxon>
        <taxon>Timematidae</taxon>
        <taxon>Timema</taxon>
    </lineage>
</organism>
<dbReference type="AlphaFoldDB" id="A0A7R9K1P3"/>
<dbReference type="InterPro" id="IPR011989">
    <property type="entry name" value="ARM-like"/>
</dbReference>
<dbReference type="EMBL" id="OE841569">
    <property type="protein sequence ID" value="CAD7596315.1"/>
    <property type="molecule type" value="Genomic_DNA"/>
</dbReference>
<dbReference type="Pfam" id="PF02181">
    <property type="entry name" value="FH2"/>
    <property type="match status" value="2"/>
</dbReference>
<evidence type="ECO:0000259" key="4">
    <source>
        <dbReference type="PROSITE" id="PS51444"/>
    </source>
</evidence>
<evidence type="ECO:0008006" key="6">
    <source>
        <dbReference type="Google" id="ProtNLM"/>
    </source>
</evidence>
<dbReference type="GO" id="GO:0031267">
    <property type="term" value="F:small GTPase binding"/>
    <property type="evidence" value="ECO:0007669"/>
    <property type="project" value="InterPro"/>
</dbReference>
<evidence type="ECO:0000256" key="1">
    <source>
        <dbReference type="SAM" id="Coils"/>
    </source>
</evidence>
<reference evidence="5" key="1">
    <citation type="submission" date="2020-11" db="EMBL/GenBank/DDBJ databases">
        <authorList>
            <person name="Tran Van P."/>
        </authorList>
    </citation>
    <scope>NUCLEOTIDE SEQUENCE</scope>
</reference>
<feature type="compositionally biased region" description="Polar residues" evidence="2">
    <location>
        <begin position="459"/>
        <end position="471"/>
    </location>
</feature>
<dbReference type="InterPro" id="IPR016024">
    <property type="entry name" value="ARM-type_fold"/>
</dbReference>
<feature type="compositionally biased region" description="Polar residues" evidence="2">
    <location>
        <begin position="481"/>
        <end position="491"/>
    </location>
</feature>
<dbReference type="Pfam" id="PF06371">
    <property type="entry name" value="Drf_GBD"/>
    <property type="match status" value="1"/>
</dbReference>
<dbReference type="InterPro" id="IPR010472">
    <property type="entry name" value="FH3_dom"/>
</dbReference>
<dbReference type="SMART" id="SM00498">
    <property type="entry name" value="FH2"/>
    <property type="match status" value="1"/>
</dbReference>
<dbReference type="InterPro" id="IPR010473">
    <property type="entry name" value="GTPase-bd"/>
</dbReference>
<dbReference type="Pfam" id="PF06367">
    <property type="entry name" value="Drf_FH3"/>
    <property type="match status" value="1"/>
</dbReference>
<dbReference type="Gene3D" id="1.25.10.10">
    <property type="entry name" value="Leucine-rich Repeat Variant"/>
    <property type="match status" value="1"/>
</dbReference>
<keyword evidence="1" id="KW-0175">Coiled coil</keyword>
<feature type="region of interest" description="Disordered" evidence="2">
    <location>
        <begin position="1137"/>
        <end position="1177"/>
    </location>
</feature>
<sequence length="1229" mass="135824">MLMADRQTDSVINIVSKVPCPALTLPLSIQGPLSCPHLAPQYPRSLVLLSPCPSVSKVPCPALTLPLRRLNLEELRPNLRGGRLENHLRKSLSVHPTGIELRSPRLCQFVEHEISALDHAATEAACRERATERLGGQTDERVSDCVTRLTSVRATGQWIIDFIQADGLGLVLENLERLGEGGVVRDIADTVSQMECVSGLRIIMNSEPGLNYIVDHPDYTRKLAGILSSRNPTVKLQVWELLCAVCMASPRGHSMALDALQHFKESQGLRYRFEVMISELKDADNDVYRTTLLAFINCLIMGCKDLVKRCRIRNEFLGLGLGELLCPLRDSADDNLIIQVNVFDSNKHTDEDKVNPSHLTHQKLFDKIFRKVANTPQALSFHSLLLNLSSLEPTNPNTDQVWEALERLSSDAVYNIAEMSKFASAHHTDRRFSLPARTKSTQTPPRAWKNCRALKTTQTQTTEVSIMTDSGTLLMDGRGLSSPTKSESNFYTPPPALIPESGLSTPPPPPPMPESDLSPPPTPPPMPESNLSPPPPPPPMPESNLSPPPPPPPMPESNLSPPPPPPPMPESNLSPPPPPPRSIMPGSGPPPPPPMPGCSGPPPPPPMPGCSGPPPPPPMPGCSGPPPPPPMPGCSGPPPPPSMPESICTASISPMLGNSPFSRNVLGYGTLPSRHSTPSYLPSQEKSDLLQFRSYPPHRRKMKTVNWTKIPNTVLSKCWLLNYTRYIYDSLKGKESVWSEMQANPADFHVDFKKMEELFCQRAPTTSSRPQSSPSTLSPAAPEVNLLDNKRSLAVNIFLKQFKQFKRGGVVTGVVDTIRKAKGAELGAEKLRGLSRLLPEKHELEAIKSYSGNPAQLGHAELFFLKLSEVPGYALRVEAMLQKEEFSARTSELRPQLTSLVDICDDLMHNAALRDFLALILQLGNYLNAVSRLDSFMSGVEQCSGTNVEVEWRSGTSVEVERRSGTNVEVERRSGTNVEGSYAGNAVGFRLNALPKLLDTRANKPRFTFLHYIVEEAQKSSKDALSFITELSYLHDVARLSVEGLEEDVRVLVKEIRQLNEKLKVDQHGIYPHFQEFLEVALKEVDDLEKLAAKVRESWTKLAIHFCEDPLKFQPEECFKLFSDFFTKIKQTIKENEQRHKQEERIAKKEAEKSVSPLRRGSRLSAPVRRTPPRTDEPCLVDQLMQEIRSGTFNLRRNDVDLNCPGIPSTGVDGYSPPSIPPSALAIAV</sequence>
<dbReference type="PROSITE" id="PS51444">
    <property type="entry name" value="FH2"/>
    <property type="match status" value="1"/>
</dbReference>
<gene>
    <name evidence="5" type="ORF">TGEB3V08_LOCUS6350</name>
</gene>
<dbReference type="InterPro" id="IPR042201">
    <property type="entry name" value="FH2_Formin_sf"/>
</dbReference>
<feature type="domain" description="GBD/FH3" evidence="3">
    <location>
        <begin position="1"/>
        <end position="420"/>
    </location>
</feature>
<name>A0A7R9K1P3_TIMGE</name>
<accession>A0A7R9K1P3</accession>
<evidence type="ECO:0000313" key="5">
    <source>
        <dbReference type="EMBL" id="CAD7596315.1"/>
    </source>
</evidence>
<protein>
    <recommendedName>
        <fullName evidence="6">Formin-like protein</fullName>
    </recommendedName>
</protein>
<feature type="domain" description="FH2" evidence="4">
    <location>
        <begin position="708"/>
        <end position="1155"/>
    </location>
</feature>
<feature type="compositionally biased region" description="Pro residues" evidence="2">
    <location>
        <begin position="505"/>
        <end position="600"/>
    </location>
</feature>
<dbReference type="PANTHER" id="PTHR46345">
    <property type="entry name" value="INVERTED FORMIN-2"/>
    <property type="match status" value="1"/>
</dbReference>